<evidence type="ECO:0000256" key="4">
    <source>
        <dbReference type="ARBA" id="ARBA00023136"/>
    </source>
</evidence>
<protein>
    <submittedName>
        <fullName evidence="6">Uncharacterized protein</fullName>
    </submittedName>
</protein>
<evidence type="ECO:0000313" key="7">
    <source>
        <dbReference type="Proteomes" id="UP000228934"/>
    </source>
</evidence>
<dbReference type="SUPFAM" id="SSF48652">
    <property type="entry name" value="Tetraspanin"/>
    <property type="match status" value="1"/>
</dbReference>
<evidence type="ECO:0000256" key="2">
    <source>
        <dbReference type="ARBA" id="ARBA00022692"/>
    </source>
</evidence>
<evidence type="ECO:0000313" key="6">
    <source>
        <dbReference type="EMBL" id="PIO22643.1"/>
    </source>
</evidence>
<gene>
    <name evidence="6" type="ORF">AB205_0174840</name>
</gene>
<dbReference type="AlphaFoldDB" id="A0A2G9R5V1"/>
<accession>A0A2G9R5V1</accession>
<keyword evidence="3" id="KW-1133">Transmembrane helix</keyword>
<comment type="subcellular location">
    <subcellularLocation>
        <location evidence="1">Membrane</location>
        <topology evidence="1">Multi-pass membrane protein</topology>
    </subcellularLocation>
</comment>
<evidence type="ECO:0000256" key="3">
    <source>
        <dbReference type="ARBA" id="ARBA00022989"/>
    </source>
</evidence>
<keyword evidence="5" id="KW-0325">Glycoprotein</keyword>
<reference evidence="7" key="1">
    <citation type="journal article" date="2017" name="Nat. Commun.">
        <title>The North American bullfrog draft genome provides insight into hormonal regulation of long noncoding RNA.</title>
        <authorList>
            <person name="Hammond S.A."/>
            <person name="Warren R.L."/>
            <person name="Vandervalk B.P."/>
            <person name="Kucuk E."/>
            <person name="Khan H."/>
            <person name="Gibb E.A."/>
            <person name="Pandoh P."/>
            <person name="Kirk H."/>
            <person name="Zhao Y."/>
            <person name="Jones M."/>
            <person name="Mungall A.J."/>
            <person name="Coope R."/>
            <person name="Pleasance S."/>
            <person name="Moore R.A."/>
            <person name="Holt R.A."/>
            <person name="Round J.M."/>
            <person name="Ohora S."/>
            <person name="Walle B.V."/>
            <person name="Veldhoen N."/>
            <person name="Helbing C.C."/>
            <person name="Birol I."/>
        </authorList>
    </citation>
    <scope>NUCLEOTIDE SEQUENCE [LARGE SCALE GENOMIC DNA]</scope>
</reference>
<dbReference type="Gene3D" id="1.10.1450.10">
    <property type="entry name" value="Tetraspanin"/>
    <property type="match status" value="1"/>
</dbReference>
<keyword evidence="7" id="KW-1185">Reference proteome</keyword>
<evidence type="ECO:0000256" key="1">
    <source>
        <dbReference type="ARBA" id="ARBA00004141"/>
    </source>
</evidence>
<evidence type="ECO:0000256" key="5">
    <source>
        <dbReference type="ARBA" id="ARBA00023180"/>
    </source>
</evidence>
<dbReference type="EMBL" id="KV973129">
    <property type="protein sequence ID" value="PIO22643.1"/>
    <property type="molecule type" value="Genomic_DNA"/>
</dbReference>
<dbReference type="InterPro" id="IPR018499">
    <property type="entry name" value="Tetraspanin/Peripherin"/>
</dbReference>
<dbReference type="Proteomes" id="UP000228934">
    <property type="component" value="Unassembled WGS sequence"/>
</dbReference>
<dbReference type="OrthoDB" id="10016273at2759"/>
<keyword evidence="4" id="KW-0472">Membrane</keyword>
<dbReference type="GO" id="GO:0016020">
    <property type="term" value="C:membrane"/>
    <property type="evidence" value="ECO:0007669"/>
    <property type="project" value="UniProtKB-SubCell"/>
</dbReference>
<organism evidence="6 7">
    <name type="scientific">Aquarana catesbeiana</name>
    <name type="common">American bullfrog</name>
    <name type="synonym">Rana catesbeiana</name>
    <dbReference type="NCBI Taxonomy" id="8400"/>
    <lineage>
        <taxon>Eukaryota</taxon>
        <taxon>Metazoa</taxon>
        <taxon>Chordata</taxon>
        <taxon>Craniata</taxon>
        <taxon>Vertebrata</taxon>
        <taxon>Euteleostomi</taxon>
        <taxon>Amphibia</taxon>
        <taxon>Batrachia</taxon>
        <taxon>Anura</taxon>
        <taxon>Neobatrachia</taxon>
        <taxon>Ranoidea</taxon>
        <taxon>Ranidae</taxon>
        <taxon>Aquarana</taxon>
    </lineage>
</organism>
<keyword evidence="2" id="KW-0812">Transmembrane</keyword>
<sequence>MSFFFQLKNEMSTIIDDLIVNYNQGENGNHNNAEITWDYIQYSLKCCGWKSYQNWTKNPNVSNQTDIFPCSCVMNTNNTYGFCNANTSSLHQEVSDPRGETYQACRPYNCTRAVRDWGPFYTRCGINEFLGPLPWSHRSGCGLLLSRCQLIYWETPRKHCD</sequence>
<proteinExistence type="predicted"/>
<dbReference type="Pfam" id="PF00335">
    <property type="entry name" value="Tetraspanin"/>
    <property type="match status" value="1"/>
</dbReference>
<name>A0A2G9R5V1_AQUCT</name>
<dbReference type="InterPro" id="IPR008952">
    <property type="entry name" value="Tetraspanin_EC2_sf"/>
</dbReference>